<name>A0A445ME11_ENSVE</name>
<proteinExistence type="predicted"/>
<organism evidence="1">
    <name type="scientific">Ensete ventricosum</name>
    <name type="common">Abyssinian banana</name>
    <name type="synonym">Musa ensete</name>
    <dbReference type="NCBI Taxonomy" id="4639"/>
    <lineage>
        <taxon>Eukaryota</taxon>
        <taxon>Viridiplantae</taxon>
        <taxon>Streptophyta</taxon>
        <taxon>Embryophyta</taxon>
        <taxon>Tracheophyta</taxon>
        <taxon>Spermatophyta</taxon>
        <taxon>Magnoliopsida</taxon>
        <taxon>Liliopsida</taxon>
        <taxon>Zingiberales</taxon>
        <taxon>Musaceae</taxon>
        <taxon>Ensete</taxon>
    </lineage>
</organism>
<dbReference type="EMBL" id="KV875698">
    <property type="protein sequence ID" value="RZR72487.1"/>
    <property type="molecule type" value="Genomic_DNA"/>
</dbReference>
<accession>A0A445ME11</accession>
<sequence length="142" mass="16331">MKKDDKPRVEDCRKLPLRIKPPLLPTTLCPLPSSTPIHISPHPLFLYRHHSLSLGENERERGWGGVGIVVFAFFVEGRSPAKWSSGSGWGAVDGPLLVLRHQDLPPRPSRRRRRRRFLHPPCRKGDPHFALFLYKPIYLLHP</sequence>
<dbReference type="Proteomes" id="UP000290560">
    <property type="component" value="Unassembled WGS sequence"/>
</dbReference>
<evidence type="ECO:0000313" key="1">
    <source>
        <dbReference type="EMBL" id="RZR72487.1"/>
    </source>
</evidence>
<dbReference type="AlphaFoldDB" id="A0A445ME11"/>
<gene>
    <name evidence="1" type="ORF">BHM03_00014066</name>
</gene>
<protein>
    <submittedName>
        <fullName evidence="1">Uncharacterized protein</fullName>
    </submittedName>
</protein>
<reference evidence="1" key="1">
    <citation type="journal article" date="2018" name="Data Brief">
        <title>Genome sequence data from 17 accessions of Ensete ventricosum, a staple food crop for millions in Ethiopia.</title>
        <authorList>
            <person name="Yemataw Z."/>
            <person name="Muzemil S."/>
            <person name="Ambachew D."/>
            <person name="Tripathi L."/>
            <person name="Tesfaye K."/>
            <person name="Chala A."/>
            <person name="Farbos A."/>
            <person name="O'Neill P."/>
            <person name="Moore K."/>
            <person name="Grant M."/>
            <person name="Studholme D.J."/>
        </authorList>
    </citation>
    <scope>NUCLEOTIDE SEQUENCE [LARGE SCALE GENOMIC DNA]</scope>
    <source>
        <tissue evidence="1">Leaf</tissue>
    </source>
</reference>